<comment type="caution">
    <text evidence="2">The sequence shown here is derived from an EMBL/GenBank/DDBJ whole genome shotgun (WGS) entry which is preliminary data.</text>
</comment>
<evidence type="ECO:0000313" key="2">
    <source>
        <dbReference type="EMBL" id="MBT2134431.1"/>
    </source>
</evidence>
<keyword evidence="1" id="KW-0812">Transmembrane</keyword>
<keyword evidence="1" id="KW-0472">Membrane</keyword>
<accession>A0ABS5W4L2</accession>
<dbReference type="Pfam" id="PF14023">
    <property type="entry name" value="Bestrophin-like"/>
    <property type="match status" value="1"/>
</dbReference>
<organism evidence="2 3">
    <name type="scientific">Croceibacterium selenioxidans</name>
    <dbReference type="NCBI Taxonomy" id="2838833"/>
    <lineage>
        <taxon>Bacteria</taxon>
        <taxon>Pseudomonadati</taxon>
        <taxon>Pseudomonadota</taxon>
        <taxon>Alphaproteobacteria</taxon>
        <taxon>Sphingomonadales</taxon>
        <taxon>Erythrobacteraceae</taxon>
        <taxon>Croceibacterium</taxon>
    </lineage>
</organism>
<dbReference type="Proteomes" id="UP000811255">
    <property type="component" value="Unassembled WGS sequence"/>
</dbReference>
<dbReference type="InterPro" id="IPR025333">
    <property type="entry name" value="DUF4239"/>
</dbReference>
<feature type="transmembrane region" description="Helical" evidence="1">
    <location>
        <begin position="49"/>
        <end position="72"/>
    </location>
</feature>
<dbReference type="RefSeq" id="WP_214535765.1">
    <property type="nucleotide sequence ID" value="NZ_JAHFVK010000001.1"/>
</dbReference>
<feature type="transmembrane region" description="Helical" evidence="1">
    <location>
        <begin position="189"/>
        <end position="208"/>
    </location>
</feature>
<keyword evidence="3" id="KW-1185">Reference proteome</keyword>
<sequence length="277" mass="30719">MIDILLFRAPLWLAGIILVLACILAREAGSLLYRRVAGKSAKDEDNEAVSHIVGAILGLLAFTVGFTFSIALDRFDTRRTMVAEEATAIDTAYQRASLLDDPDRTKLQGTLREYAHTRVAPDGVMDDQVEAELRKDTVLRQRLWDETRTAVFPFRQTDQASSLVEAINDALNVGVRREAAGRAHVPSRILDVMILSLLITAGMLGYLLRDTKGTKRHASTILLILFVIMLVLIMDIDRPRDGSIRVPQRALEELVKRLDSDAARPPTLAPPVDVSRP</sequence>
<protein>
    <recommendedName>
        <fullName evidence="4">DUF4239 domain-containing protein</fullName>
    </recommendedName>
</protein>
<name>A0ABS5W4L2_9SPHN</name>
<evidence type="ECO:0000256" key="1">
    <source>
        <dbReference type="SAM" id="Phobius"/>
    </source>
</evidence>
<reference evidence="2 3" key="1">
    <citation type="submission" date="2021-05" db="EMBL/GenBank/DDBJ databases">
        <title>Croceibacterium sp. LX-88 genome sequence.</title>
        <authorList>
            <person name="Luo X."/>
        </authorList>
    </citation>
    <scope>NUCLEOTIDE SEQUENCE [LARGE SCALE GENOMIC DNA]</scope>
    <source>
        <strain evidence="2 3">LX-88</strain>
    </source>
</reference>
<evidence type="ECO:0000313" key="3">
    <source>
        <dbReference type="Proteomes" id="UP000811255"/>
    </source>
</evidence>
<proteinExistence type="predicted"/>
<feature type="transmembrane region" description="Helical" evidence="1">
    <location>
        <begin position="220"/>
        <end position="236"/>
    </location>
</feature>
<keyword evidence="1" id="KW-1133">Transmembrane helix</keyword>
<dbReference type="EMBL" id="JAHFVK010000001">
    <property type="protein sequence ID" value="MBT2134431.1"/>
    <property type="molecule type" value="Genomic_DNA"/>
</dbReference>
<evidence type="ECO:0008006" key="4">
    <source>
        <dbReference type="Google" id="ProtNLM"/>
    </source>
</evidence>
<gene>
    <name evidence="2" type="ORF">KK137_08815</name>
</gene>